<gene>
    <name evidence="1" type="ORF">CEXT_255851</name>
</gene>
<reference evidence="1 2" key="1">
    <citation type="submission" date="2021-06" db="EMBL/GenBank/DDBJ databases">
        <title>Caerostris extrusa draft genome.</title>
        <authorList>
            <person name="Kono N."/>
            <person name="Arakawa K."/>
        </authorList>
    </citation>
    <scope>NUCLEOTIDE SEQUENCE [LARGE SCALE GENOMIC DNA]</scope>
</reference>
<sequence>MLVTSTKAIFAKDSAAQRNAYRNRAAAITTATWSSDCEVYRRDASAAKIRMNARLRNTKHVHVDYYGGMQRL</sequence>
<name>A0AAV4P0S2_CAEEX</name>
<comment type="caution">
    <text evidence="1">The sequence shown here is derived from an EMBL/GenBank/DDBJ whole genome shotgun (WGS) entry which is preliminary data.</text>
</comment>
<organism evidence="1 2">
    <name type="scientific">Caerostris extrusa</name>
    <name type="common">Bark spider</name>
    <name type="synonym">Caerostris bankana</name>
    <dbReference type="NCBI Taxonomy" id="172846"/>
    <lineage>
        <taxon>Eukaryota</taxon>
        <taxon>Metazoa</taxon>
        <taxon>Ecdysozoa</taxon>
        <taxon>Arthropoda</taxon>
        <taxon>Chelicerata</taxon>
        <taxon>Arachnida</taxon>
        <taxon>Araneae</taxon>
        <taxon>Araneomorphae</taxon>
        <taxon>Entelegynae</taxon>
        <taxon>Araneoidea</taxon>
        <taxon>Araneidae</taxon>
        <taxon>Caerostris</taxon>
    </lineage>
</organism>
<evidence type="ECO:0000313" key="2">
    <source>
        <dbReference type="Proteomes" id="UP001054945"/>
    </source>
</evidence>
<evidence type="ECO:0000313" key="1">
    <source>
        <dbReference type="EMBL" id="GIX90229.1"/>
    </source>
</evidence>
<accession>A0AAV4P0S2</accession>
<dbReference type="Proteomes" id="UP001054945">
    <property type="component" value="Unassembled WGS sequence"/>
</dbReference>
<dbReference type="EMBL" id="BPLR01003920">
    <property type="protein sequence ID" value="GIX90229.1"/>
    <property type="molecule type" value="Genomic_DNA"/>
</dbReference>
<proteinExistence type="predicted"/>
<protein>
    <submittedName>
        <fullName evidence="1">Uncharacterized protein</fullName>
    </submittedName>
</protein>
<dbReference type="AlphaFoldDB" id="A0AAV4P0S2"/>
<keyword evidence="2" id="KW-1185">Reference proteome</keyword>